<dbReference type="Proteomes" id="UP000728032">
    <property type="component" value="Unassembled WGS sequence"/>
</dbReference>
<evidence type="ECO:0000313" key="1">
    <source>
        <dbReference type="EMBL" id="CAD7668733.1"/>
    </source>
</evidence>
<protein>
    <submittedName>
        <fullName evidence="1">Uncharacterized protein</fullName>
    </submittedName>
</protein>
<organism evidence="1">
    <name type="scientific">Oppiella nova</name>
    <dbReference type="NCBI Taxonomy" id="334625"/>
    <lineage>
        <taxon>Eukaryota</taxon>
        <taxon>Metazoa</taxon>
        <taxon>Ecdysozoa</taxon>
        <taxon>Arthropoda</taxon>
        <taxon>Chelicerata</taxon>
        <taxon>Arachnida</taxon>
        <taxon>Acari</taxon>
        <taxon>Acariformes</taxon>
        <taxon>Sarcoptiformes</taxon>
        <taxon>Oribatida</taxon>
        <taxon>Brachypylina</taxon>
        <taxon>Oppioidea</taxon>
        <taxon>Oppiidae</taxon>
        <taxon>Oppiella</taxon>
    </lineage>
</organism>
<reference evidence="1" key="1">
    <citation type="submission" date="2020-11" db="EMBL/GenBank/DDBJ databases">
        <authorList>
            <person name="Tran Van P."/>
        </authorList>
    </citation>
    <scope>NUCLEOTIDE SEQUENCE</scope>
</reference>
<dbReference type="AlphaFoldDB" id="A0A7R9MV48"/>
<keyword evidence="2" id="KW-1185">Reference proteome</keyword>
<proteinExistence type="predicted"/>
<dbReference type="EMBL" id="OC976069">
    <property type="protein sequence ID" value="CAD7668733.1"/>
    <property type="molecule type" value="Genomic_DNA"/>
</dbReference>
<sequence>MTALNHWVNGLWVLWDLLM</sequence>
<name>A0A7R9MV48_9ACAR</name>
<gene>
    <name evidence="1" type="ORF">ONB1V03_LOCUS23602</name>
</gene>
<dbReference type="EMBL" id="CAJPVJ010061244">
    <property type="protein sequence ID" value="CAG2184182.1"/>
    <property type="molecule type" value="Genomic_DNA"/>
</dbReference>
<evidence type="ECO:0000313" key="2">
    <source>
        <dbReference type="Proteomes" id="UP000728032"/>
    </source>
</evidence>
<accession>A0A7R9MV48</accession>